<dbReference type="PANTHER" id="PTHR11647:SF1">
    <property type="entry name" value="COLLAPSIN RESPONSE MEDIATOR PROTEIN"/>
    <property type="match status" value="1"/>
</dbReference>
<dbReference type="Proteomes" id="UP000230066">
    <property type="component" value="Unassembled WGS sequence"/>
</dbReference>
<dbReference type="InterPro" id="IPR011778">
    <property type="entry name" value="Hydantoinase/dihydroPyrase"/>
</dbReference>
<dbReference type="InterPro" id="IPR006680">
    <property type="entry name" value="Amidohydro-rel"/>
</dbReference>
<dbReference type="Gene3D" id="2.30.40.10">
    <property type="entry name" value="Urease, subunit C, domain 1"/>
    <property type="match status" value="1"/>
</dbReference>
<feature type="compositionally biased region" description="Basic and acidic residues" evidence="9">
    <location>
        <begin position="528"/>
        <end position="540"/>
    </location>
</feature>
<dbReference type="FunFam" id="3.20.20.140:FF:000001">
    <property type="entry name" value="Dihydropyrimidinase like 3"/>
    <property type="match status" value="1"/>
</dbReference>
<evidence type="ECO:0000256" key="8">
    <source>
        <dbReference type="ARBA" id="ARBA00039113"/>
    </source>
</evidence>
<evidence type="ECO:0000313" key="12">
    <source>
        <dbReference type="Proteomes" id="UP000230066"/>
    </source>
</evidence>
<keyword evidence="12" id="KW-1185">Reference proteome</keyword>
<evidence type="ECO:0000256" key="5">
    <source>
        <dbReference type="ARBA" id="ARBA00022801"/>
    </source>
</evidence>
<dbReference type="NCBIfam" id="TIGR02033">
    <property type="entry name" value="D-hydantoinase"/>
    <property type="match status" value="1"/>
</dbReference>
<name>A0A4E0RL52_FASHE</name>
<comment type="caution">
    <text evidence="11">The sequence shown here is derived from an EMBL/GenBank/DDBJ whole genome shotgun (WGS) entry which is preliminary data.</text>
</comment>
<dbReference type="GO" id="GO:0006208">
    <property type="term" value="P:pyrimidine nucleobase catabolic process"/>
    <property type="evidence" value="ECO:0007669"/>
    <property type="project" value="TreeGrafter"/>
</dbReference>
<dbReference type="PANTHER" id="PTHR11647">
    <property type="entry name" value="HYDRANTOINASE/DIHYDROPYRIMIDINASE FAMILY MEMBER"/>
    <property type="match status" value="1"/>
</dbReference>
<dbReference type="GO" id="GO:0005829">
    <property type="term" value="C:cytosol"/>
    <property type="evidence" value="ECO:0007669"/>
    <property type="project" value="TreeGrafter"/>
</dbReference>
<keyword evidence="4" id="KW-0479">Metal-binding</keyword>
<dbReference type="InterPro" id="IPR011059">
    <property type="entry name" value="Metal-dep_hydrolase_composite"/>
</dbReference>
<comment type="similarity">
    <text evidence="2">Belongs to the metallo-dependent hydrolases superfamily. Hydantoinase/dihydropyrimidinase family.</text>
</comment>
<reference evidence="11" key="1">
    <citation type="submission" date="2019-03" db="EMBL/GenBank/DDBJ databases">
        <title>Improved annotation for the trematode Fasciola hepatica.</title>
        <authorList>
            <person name="Choi Y.-J."/>
            <person name="Martin J."/>
            <person name="Mitreva M."/>
        </authorList>
    </citation>
    <scope>NUCLEOTIDE SEQUENCE [LARGE SCALE GENOMIC DNA]</scope>
</reference>
<dbReference type="InterPro" id="IPR050378">
    <property type="entry name" value="Metallo-dep_Hydrolases_sf"/>
</dbReference>
<evidence type="ECO:0000313" key="11">
    <source>
        <dbReference type="EMBL" id="THD22018.1"/>
    </source>
</evidence>
<dbReference type="Pfam" id="PF01979">
    <property type="entry name" value="Amidohydro_1"/>
    <property type="match status" value="1"/>
</dbReference>
<evidence type="ECO:0000256" key="6">
    <source>
        <dbReference type="ARBA" id="ARBA00022833"/>
    </source>
</evidence>
<dbReference type="GO" id="GO:0004157">
    <property type="term" value="F:dihydropyrimidinase activity"/>
    <property type="evidence" value="ECO:0007669"/>
    <property type="project" value="UniProtKB-EC"/>
</dbReference>
<dbReference type="InterPro" id="IPR032466">
    <property type="entry name" value="Metal_Hydrolase"/>
</dbReference>
<dbReference type="CDD" id="cd01314">
    <property type="entry name" value="D-HYD"/>
    <property type="match status" value="1"/>
</dbReference>
<organism evidence="11 12">
    <name type="scientific">Fasciola hepatica</name>
    <name type="common">Liver fluke</name>
    <dbReference type="NCBI Taxonomy" id="6192"/>
    <lineage>
        <taxon>Eukaryota</taxon>
        <taxon>Metazoa</taxon>
        <taxon>Spiralia</taxon>
        <taxon>Lophotrochozoa</taxon>
        <taxon>Platyhelminthes</taxon>
        <taxon>Trematoda</taxon>
        <taxon>Digenea</taxon>
        <taxon>Plagiorchiida</taxon>
        <taxon>Echinostomata</taxon>
        <taxon>Echinostomatoidea</taxon>
        <taxon>Fasciolidae</taxon>
        <taxon>Fasciola</taxon>
    </lineage>
</organism>
<gene>
    <name evidence="11" type="ORF">D915_007377</name>
</gene>
<dbReference type="EC" id="3.5.2.2" evidence="8"/>
<dbReference type="Gene3D" id="3.20.20.140">
    <property type="entry name" value="Metal-dependent hydrolases"/>
    <property type="match status" value="1"/>
</dbReference>
<evidence type="ECO:0000256" key="1">
    <source>
        <dbReference type="ARBA" id="ARBA00001947"/>
    </source>
</evidence>
<sequence length="588" mass="64248">MNDSKIQVGLKKLPLHLQSSQNRLLIKGGKVVNDDRSFFADIYIEDGIIRQVGTQLTIPGGVRIIDATGKMIIPGGVDPHTHMQMQFMGTASADDFYTGTKAALAGGTTTIIDIVRPSRGESVSKAYDHYRECADPKVCCDYALHVIIPHFDDKVAEEMELLVKERGVNSFEVFMANMDDLLLEDDDLFRVFIKSKELGALAMVHAENGKLIKILQDTVFKKGITGPEGHLYSRPEAAELEATNRAITIAESAKCPLYVMNVMSASAARSIAEARRQGCMVFGETIAAALGTNGRNYTNPSWSHAAAHVMSPPLRPNPENSQELMRCLATGELDCASSDHWAFRIDQKALGKDDFRLIPNGLNGVEDRMSVVWEKGVVTGLIDPCKFVALTSTNAAKLFNLYPRKGRIESGSDADLVIWDGDAVRTISASTHHQNMDFNVFEGMQCHGVPLFVLTGGRIVLDDGELRVSQGAGRFLPTAPYAPHVYDRVKQLDLSRAVVPIRREPYTGPISTEFVPPEEAKSVINGNHKVDPGPDGDVPRARSPTRGGCRNMQESSFSLSGAQIDDVKQVRACIRTKQPPGGASTSLW</sequence>
<protein>
    <recommendedName>
        <fullName evidence="8">dihydropyrimidinase</fullName>
        <ecNumber evidence="8">3.5.2.2</ecNumber>
    </recommendedName>
</protein>
<dbReference type="AlphaFoldDB" id="A0A4E0RL52"/>
<evidence type="ECO:0000256" key="3">
    <source>
        <dbReference type="ARBA" id="ARBA00011881"/>
    </source>
</evidence>
<comment type="subunit">
    <text evidence="3">Homotetramer.</text>
</comment>
<evidence type="ECO:0000256" key="2">
    <source>
        <dbReference type="ARBA" id="ARBA00008829"/>
    </source>
</evidence>
<evidence type="ECO:0000256" key="4">
    <source>
        <dbReference type="ARBA" id="ARBA00022723"/>
    </source>
</evidence>
<comment type="catalytic activity">
    <reaction evidence="7">
        <text>5,6-dihydrouracil + H2O = 3-(carbamoylamino)propanoate + H(+)</text>
        <dbReference type="Rhea" id="RHEA:16121"/>
        <dbReference type="ChEBI" id="CHEBI:11892"/>
        <dbReference type="ChEBI" id="CHEBI:15377"/>
        <dbReference type="ChEBI" id="CHEBI:15378"/>
        <dbReference type="ChEBI" id="CHEBI:15901"/>
        <dbReference type="EC" id="3.5.2.2"/>
    </reaction>
</comment>
<comment type="cofactor">
    <cofactor evidence="1">
        <name>Zn(2+)</name>
        <dbReference type="ChEBI" id="CHEBI:29105"/>
    </cofactor>
</comment>
<proteinExistence type="inferred from homology"/>
<keyword evidence="6" id="KW-0862">Zinc</keyword>
<dbReference type="SUPFAM" id="SSF51556">
    <property type="entry name" value="Metallo-dependent hydrolases"/>
    <property type="match status" value="1"/>
</dbReference>
<accession>A0A4E0RL52</accession>
<dbReference type="GO" id="GO:0046872">
    <property type="term" value="F:metal ion binding"/>
    <property type="evidence" value="ECO:0007669"/>
    <property type="project" value="UniProtKB-KW"/>
</dbReference>
<evidence type="ECO:0000256" key="7">
    <source>
        <dbReference type="ARBA" id="ARBA00036696"/>
    </source>
</evidence>
<evidence type="ECO:0000256" key="9">
    <source>
        <dbReference type="SAM" id="MobiDB-lite"/>
    </source>
</evidence>
<dbReference type="EMBL" id="JXXN02003058">
    <property type="protein sequence ID" value="THD22018.1"/>
    <property type="molecule type" value="Genomic_DNA"/>
</dbReference>
<dbReference type="SUPFAM" id="SSF51338">
    <property type="entry name" value="Composite domain of metallo-dependent hydrolases"/>
    <property type="match status" value="2"/>
</dbReference>
<evidence type="ECO:0000259" key="10">
    <source>
        <dbReference type="Pfam" id="PF01979"/>
    </source>
</evidence>
<feature type="region of interest" description="Disordered" evidence="9">
    <location>
        <begin position="525"/>
        <end position="552"/>
    </location>
</feature>
<keyword evidence="5" id="KW-0378">Hydrolase</keyword>
<feature type="domain" description="Amidohydrolase-related" evidence="10">
    <location>
        <begin position="71"/>
        <end position="460"/>
    </location>
</feature>